<dbReference type="EMBL" id="CDMZ01000209">
    <property type="protein sequence ID" value="CEM09199.1"/>
    <property type="molecule type" value="Genomic_DNA"/>
</dbReference>
<sequence length="214" mass="22146">MALPVSSFDEKGRFIKPRSKAAKRLTCPVQFSSSAPAGTGGPLVEKQGDSSLWPRPLESRGASGSVSTQQPETEGREREDCVGLHGGDGGLGIEDSDDEGILHDSACQYDLDLTDGLEGLAVDDDDDEDEEGQSEAEGEGVGWGLDKALLQHVSVASATSPCGSASSAGKRATAFSFYSDSLSTSPLLSHCLNQVRKESQTAAAASTAGNPEGL</sequence>
<gene>
    <name evidence="2" type="ORF">Cvel_2982</name>
</gene>
<feature type="compositionally biased region" description="Polar residues" evidence="1">
    <location>
        <begin position="62"/>
        <end position="72"/>
    </location>
</feature>
<proteinExistence type="predicted"/>
<evidence type="ECO:0000256" key="1">
    <source>
        <dbReference type="SAM" id="MobiDB-lite"/>
    </source>
</evidence>
<protein>
    <submittedName>
        <fullName evidence="2">Uncharacterized protein</fullName>
    </submittedName>
</protein>
<organism evidence="2">
    <name type="scientific">Chromera velia CCMP2878</name>
    <dbReference type="NCBI Taxonomy" id="1169474"/>
    <lineage>
        <taxon>Eukaryota</taxon>
        <taxon>Sar</taxon>
        <taxon>Alveolata</taxon>
        <taxon>Colpodellida</taxon>
        <taxon>Chromeraceae</taxon>
        <taxon>Chromera</taxon>
    </lineage>
</organism>
<evidence type="ECO:0000313" key="2">
    <source>
        <dbReference type="EMBL" id="CEM09199.1"/>
    </source>
</evidence>
<feature type="region of interest" description="Disordered" evidence="1">
    <location>
        <begin position="116"/>
        <end position="143"/>
    </location>
</feature>
<dbReference type="AlphaFoldDB" id="A0A0G4F8X8"/>
<feature type="compositionally biased region" description="Basic and acidic residues" evidence="1">
    <location>
        <begin position="73"/>
        <end position="82"/>
    </location>
</feature>
<feature type="region of interest" description="Disordered" evidence="1">
    <location>
        <begin position="19"/>
        <end position="99"/>
    </location>
</feature>
<reference evidence="2" key="1">
    <citation type="submission" date="2014-11" db="EMBL/GenBank/DDBJ databases">
        <authorList>
            <person name="Otto D Thomas"/>
            <person name="Naeem Raeece"/>
        </authorList>
    </citation>
    <scope>NUCLEOTIDE SEQUENCE</scope>
</reference>
<name>A0A0G4F8X8_9ALVE</name>
<accession>A0A0G4F8X8</accession>
<feature type="compositionally biased region" description="Acidic residues" evidence="1">
    <location>
        <begin position="121"/>
        <end position="138"/>
    </location>
</feature>
<dbReference type="VEuPathDB" id="CryptoDB:Cvel_2982"/>